<gene>
    <name evidence="3" type="ORF">SAMN06295970_115105</name>
</gene>
<dbReference type="Proteomes" id="UP001158049">
    <property type="component" value="Unassembled WGS sequence"/>
</dbReference>
<evidence type="ECO:0000313" key="3">
    <source>
        <dbReference type="EMBL" id="SMP69928.1"/>
    </source>
</evidence>
<keyword evidence="2" id="KW-0732">Signal</keyword>
<evidence type="ECO:0000313" key="4">
    <source>
        <dbReference type="Proteomes" id="UP001158049"/>
    </source>
</evidence>
<name>A0ABY1QI07_9BURK</name>
<feature type="signal peptide" evidence="2">
    <location>
        <begin position="1"/>
        <end position="22"/>
    </location>
</feature>
<reference evidence="3 4" key="1">
    <citation type="submission" date="2017-05" db="EMBL/GenBank/DDBJ databases">
        <authorList>
            <person name="Varghese N."/>
            <person name="Submissions S."/>
        </authorList>
    </citation>
    <scope>NUCLEOTIDE SEQUENCE [LARGE SCALE GENOMIC DNA]</scope>
    <source>
        <strain evidence="3 4">DSM 26001</strain>
    </source>
</reference>
<protein>
    <submittedName>
        <fullName evidence="3">Uncharacterized protein</fullName>
    </submittedName>
</protein>
<dbReference type="RefSeq" id="WP_283443721.1">
    <property type="nucleotide sequence ID" value="NZ_FXUL01000015.1"/>
</dbReference>
<feature type="region of interest" description="Disordered" evidence="1">
    <location>
        <begin position="42"/>
        <end position="112"/>
    </location>
</feature>
<organism evidence="3 4">
    <name type="scientific">Noviherbaspirillum suwonense</name>
    <dbReference type="NCBI Taxonomy" id="1224511"/>
    <lineage>
        <taxon>Bacteria</taxon>
        <taxon>Pseudomonadati</taxon>
        <taxon>Pseudomonadota</taxon>
        <taxon>Betaproteobacteria</taxon>
        <taxon>Burkholderiales</taxon>
        <taxon>Oxalobacteraceae</taxon>
        <taxon>Noviherbaspirillum</taxon>
    </lineage>
</organism>
<evidence type="ECO:0000256" key="2">
    <source>
        <dbReference type="SAM" id="SignalP"/>
    </source>
</evidence>
<sequence length="112" mass="12027">MKMNRITIAVLPLLFSAAAAFAQAPESSIRESTDPARIAEIERRAQELRSGQPSMGAGSQGRMPMPMADDRRPPGPDGMRHHGPRRGAHHGPHHGHHPMRGDHPKAAPGAGK</sequence>
<comment type="caution">
    <text evidence="3">The sequence shown here is derived from an EMBL/GenBank/DDBJ whole genome shotgun (WGS) entry which is preliminary data.</text>
</comment>
<evidence type="ECO:0000256" key="1">
    <source>
        <dbReference type="SAM" id="MobiDB-lite"/>
    </source>
</evidence>
<keyword evidence="4" id="KW-1185">Reference proteome</keyword>
<dbReference type="EMBL" id="FXUL01000015">
    <property type="protein sequence ID" value="SMP69928.1"/>
    <property type="molecule type" value="Genomic_DNA"/>
</dbReference>
<feature type="compositionally biased region" description="Basic residues" evidence="1">
    <location>
        <begin position="81"/>
        <end position="98"/>
    </location>
</feature>
<accession>A0ABY1QI07</accession>
<feature type="compositionally biased region" description="Basic and acidic residues" evidence="1">
    <location>
        <begin position="68"/>
        <end position="80"/>
    </location>
</feature>
<proteinExistence type="predicted"/>
<feature type="chain" id="PRO_5045109585" evidence="2">
    <location>
        <begin position="23"/>
        <end position="112"/>
    </location>
</feature>